<dbReference type="SUPFAM" id="SSF49464">
    <property type="entry name" value="Carboxypeptidase regulatory domain-like"/>
    <property type="match status" value="1"/>
</dbReference>
<dbReference type="Pfam" id="PF00593">
    <property type="entry name" value="TonB_dep_Rec_b-barrel"/>
    <property type="match status" value="1"/>
</dbReference>
<dbReference type="Proteomes" id="UP000598120">
    <property type="component" value="Unassembled WGS sequence"/>
</dbReference>
<proteinExistence type="inferred from homology"/>
<dbReference type="PANTHER" id="PTHR47234">
    <property type="match status" value="1"/>
</dbReference>
<dbReference type="CDD" id="cd01347">
    <property type="entry name" value="ligand_gated_channel"/>
    <property type="match status" value="1"/>
</dbReference>
<reference evidence="13 14" key="1">
    <citation type="journal article" date="2014" name="Int. J. Syst. Evol. Microbiol.">
        <title>Complete genome sequence of Corynebacterium casei LMG S-19264T (=DSM 44701T), isolated from a smear-ripened cheese.</title>
        <authorList>
            <consortium name="US DOE Joint Genome Institute (JGI-PGF)"/>
            <person name="Walter F."/>
            <person name="Albersmeier A."/>
            <person name="Kalinowski J."/>
            <person name="Ruckert C."/>
        </authorList>
    </citation>
    <scope>NUCLEOTIDE SEQUENCE [LARGE SCALE GENOMIC DNA]</scope>
    <source>
        <strain evidence="13 14">CGMCC 1.15295</strain>
    </source>
</reference>
<keyword evidence="13" id="KW-0675">Receptor</keyword>
<dbReference type="InterPro" id="IPR012910">
    <property type="entry name" value="Plug_dom"/>
</dbReference>
<evidence type="ECO:0000256" key="1">
    <source>
        <dbReference type="ARBA" id="ARBA00004571"/>
    </source>
</evidence>
<evidence type="ECO:0000256" key="8">
    <source>
        <dbReference type="PROSITE-ProRule" id="PRU01360"/>
    </source>
</evidence>
<dbReference type="InterPro" id="IPR037066">
    <property type="entry name" value="Plug_dom_sf"/>
</dbReference>
<comment type="caution">
    <text evidence="13">The sequence shown here is derived from an EMBL/GenBank/DDBJ whole genome shotgun (WGS) entry which is preliminary data.</text>
</comment>
<dbReference type="FunFam" id="2.60.40.1120:FF:000003">
    <property type="entry name" value="Outer membrane protein Omp121"/>
    <property type="match status" value="1"/>
</dbReference>
<dbReference type="Pfam" id="PF13715">
    <property type="entry name" value="CarbopepD_reg_2"/>
    <property type="match status" value="1"/>
</dbReference>
<evidence type="ECO:0000256" key="7">
    <source>
        <dbReference type="ARBA" id="ARBA00023237"/>
    </source>
</evidence>
<dbReference type="PANTHER" id="PTHR47234:SF3">
    <property type="entry name" value="SECRETIN_TONB SHORT N-TERMINAL DOMAIN-CONTAINING PROTEIN"/>
    <property type="match status" value="1"/>
</dbReference>
<dbReference type="GO" id="GO:0009279">
    <property type="term" value="C:cell outer membrane"/>
    <property type="evidence" value="ECO:0007669"/>
    <property type="project" value="UniProtKB-SubCell"/>
</dbReference>
<evidence type="ECO:0000256" key="5">
    <source>
        <dbReference type="ARBA" id="ARBA00023077"/>
    </source>
</evidence>
<evidence type="ECO:0000313" key="13">
    <source>
        <dbReference type="EMBL" id="GFZ88330.1"/>
    </source>
</evidence>
<keyword evidence="4 8" id="KW-0812">Transmembrane</keyword>
<dbReference type="SUPFAM" id="SSF56935">
    <property type="entry name" value="Porins"/>
    <property type="match status" value="1"/>
</dbReference>
<sequence length="881" mass="95672">MIKNYLTIVMIYFCSIAFVNAQVSGTVVDENSQPLPGVSIVVKGTSTGTTSDFDGKYSINANQGDVLVFSYVGYNSQELTVNGSVLDVSMQAGVALDEVVLIGNRAKPRTILDSPVPIDNIGINELTSGGQPTLEAMLTFKVPSFNAQPQAISDATAHYDPADLRGLGPSRTLVLVNGKRKNQSAQVYLNRTPGKGEVGIDLKSIPTAAVERVEILRDGASAQYGSDAIAGVINMVLKKDVDYSVFSTKAGITSEGDGFNFATDFNTGLTFGDGGYINLTLGYYNQEFTNRAGTPGIADLPSDARPNEIAWAQNNPDLGMKVGQPDLEKGDLFVNLSHPMGENAEFYSFHGYTLRTGRSFAYYRAPYWRRDVADADFITRSEDFQGYQPTFEARIKDHLNVGGIKFEVGDGWNFDTSLTYGSNSVSYTVNNSVNRNYLADHGTSPRTFKPGGYSLNNVIGNLDVSKVFSDMISGSFGLEYKKETFKAIEGDPLSYYGSGSDSFAGIKPAEAGEWDRNNFAAYAGLDFDITEDLLIGVAGRYEDFSDFGDNFSWKINGRYKLGEDGAIRASYSTGFRAPTLHQRHLTNSQYIIVAGSSEPLLQGTLANNNPAVQALGVPNLFAETSKNFSAGLTYKFDTNFSASLDFYQIKVDDRVLFSSQIGSDGDDTTTNQVEQILEDNNVVAVQFFINAGDTKTTGADFVLNYRNIEIGADSRLHTSLAANFNTTKIDAITTPDALAANGYNIFTREEKGLITNSRPKSKFILALDYEAEKFNIGLYNTLFGKVTITAPSGGTVNGVETANGVDQELSSKLATDLSFSYKFTDKLSLTAIVNNLFDVYPDVTKASTNTAQAGSRFVYSSEVQQLGQLGTNYSIGLNYRF</sequence>
<dbReference type="InterPro" id="IPR000531">
    <property type="entry name" value="Beta-barrel_TonB"/>
</dbReference>
<keyword evidence="2 8" id="KW-0813">Transport</keyword>
<dbReference type="RefSeq" id="WP_188606215.1">
    <property type="nucleotide sequence ID" value="NZ_BMIC01000003.1"/>
</dbReference>
<dbReference type="Pfam" id="PF07715">
    <property type="entry name" value="Plug"/>
    <property type="match status" value="1"/>
</dbReference>
<dbReference type="InterPro" id="IPR008969">
    <property type="entry name" value="CarboxyPept-like_regulatory"/>
</dbReference>
<dbReference type="InterPro" id="IPR036942">
    <property type="entry name" value="Beta-barrel_TonB_sf"/>
</dbReference>
<keyword evidence="6 8" id="KW-0472">Membrane</keyword>
<name>A0A8J2TTG6_9FLAO</name>
<accession>A0A8J2TTG6</accession>
<feature type="signal peptide" evidence="10">
    <location>
        <begin position="1"/>
        <end position="21"/>
    </location>
</feature>
<dbReference type="EMBL" id="BMIC01000003">
    <property type="protein sequence ID" value="GFZ88330.1"/>
    <property type="molecule type" value="Genomic_DNA"/>
</dbReference>
<evidence type="ECO:0000259" key="11">
    <source>
        <dbReference type="Pfam" id="PF00593"/>
    </source>
</evidence>
<evidence type="ECO:0000256" key="10">
    <source>
        <dbReference type="SAM" id="SignalP"/>
    </source>
</evidence>
<dbReference type="Gene3D" id="2.170.130.10">
    <property type="entry name" value="TonB-dependent receptor, plug domain"/>
    <property type="match status" value="1"/>
</dbReference>
<feature type="domain" description="TonB-dependent receptor plug" evidence="12">
    <location>
        <begin position="112"/>
        <end position="232"/>
    </location>
</feature>
<dbReference type="Gene3D" id="2.60.40.1120">
    <property type="entry name" value="Carboxypeptidase-like, regulatory domain"/>
    <property type="match status" value="1"/>
</dbReference>
<evidence type="ECO:0000256" key="9">
    <source>
        <dbReference type="RuleBase" id="RU003357"/>
    </source>
</evidence>
<evidence type="ECO:0000256" key="6">
    <source>
        <dbReference type="ARBA" id="ARBA00023136"/>
    </source>
</evidence>
<evidence type="ECO:0000256" key="3">
    <source>
        <dbReference type="ARBA" id="ARBA00022452"/>
    </source>
</evidence>
<keyword evidence="3 8" id="KW-1134">Transmembrane beta strand</keyword>
<dbReference type="Gene3D" id="2.40.170.20">
    <property type="entry name" value="TonB-dependent receptor, beta-barrel domain"/>
    <property type="match status" value="1"/>
</dbReference>
<dbReference type="AlphaFoldDB" id="A0A8J2TTG6"/>
<keyword evidence="5 9" id="KW-0798">TonB box</keyword>
<gene>
    <name evidence="13" type="ORF">GCM10011531_19860</name>
</gene>
<keyword evidence="14" id="KW-1185">Reference proteome</keyword>
<evidence type="ECO:0000256" key="4">
    <source>
        <dbReference type="ARBA" id="ARBA00022692"/>
    </source>
</evidence>
<organism evidence="13 14">
    <name type="scientific">Aquaticitalea lipolytica</name>
    <dbReference type="NCBI Taxonomy" id="1247562"/>
    <lineage>
        <taxon>Bacteria</taxon>
        <taxon>Pseudomonadati</taxon>
        <taxon>Bacteroidota</taxon>
        <taxon>Flavobacteriia</taxon>
        <taxon>Flavobacteriales</taxon>
        <taxon>Flavobacteriaceae</taxon>
        <taxon>Aquaticitalea</taxon>
    </lineage>
</organism>
<keyword evidence="7 8" id="KW-0998">Cell outer membrane</keyword>
<comment type="subcellular location">
    <subcellularLocation>
        <location evidence="1 8">Cell outer membrane</location>
        <topology evidence="1 8">Multi-pass membrane protein</topology>
    </subcellularLocation>
</comment>
<dbReference type="InterPro" id="IPR039426">
    <property type="entry name" value="TonB-dep_rcpt-like"/>
</dbReference>
<protein>
    <submittedName>
        <fullName evidence="13">TonB-dependent receptor</fullName>
    </submittedName>
</protein>
<comment type="similarity">
    <text evidence="8 9">Belongs to the TonB-dependent receptor family.</text>
</comment>
<evidence type="ECO:0000256" key="2">
    <source>
        <dbReference type="ARBA" id="ARBA00022448"/>
    </source>
</evidence>
<feature type="chain" id="PRO_5035200703" evidence="10">
    <location>
        <begin position="22"/>
        <end position="881"/>
    </location>
</feature>
<evidence type="ECO:0000313" key="14">
    <source>
        <dbReference type="Proteomes" id="UP000598120"/>
    </source>
</evidence>
<feature type="domain" description="TonB-dependent receptor-like beta-barrel" evidence="11">
    <location>
        <begin position="349"/>
        <end position="836"/>
    </location>
</feature>
<dbReference type="PROSITE" id="PS52016">
    <property type="entry name" value="TONB_DEPENDENT_REC_3"/>
    <property type="match status" value="1"/>
</dbReference>
<evidence type="ECO:0000259" key="12">
    <source>
        <dbReference type="Pfam" id="PF07715"/>
    </source>
</evidence>
<keyword evidence="10" id="KW-0732">Signal</keyword>